<proteinExistence type="predicted"/>
<name>A0A7X5C478_9BACL</name>
<accession>A0A7X5C478</accession>
<dbReference type="RefSeq" id="WP_161702725.1">
    <property type="nucleotide sequence ID" value="NZ_JAAAMU010000016.1"/>
</dbReference>
<organism evidence="1 2">
    <name type="scientific">Paenibacillus sacheonensis</name>
    <dbReference type="NCBI Taxonomy" id="742054"/>
    <lineage>
        <taxon>Bacteria</taxon>
        <taxon>Bacillati</taxon>
        <taxon>Bacillota</taxon>
        <taxon>Bacilli</taxon>
        <taxon>Bacillales</taxon>
        <taxon>Paenibacillaceae</taxon>
        <taxon>Paenibacillus</taxon>
    </lineage>
</organism>
<protein>
    <submittedName>
        <fullName evidence="1">DUF3238 domain-containing protein</fullName>
    </submittedName>
</protein>
<reference evidence="1 2" key="1">
    <citation type="submission" date="2020-01" db="EMBL/GenBank/DDBJ databases">
        <title>Paenibacillus soybeanensis sp. nov. isolated from the nodules of soybean (Glycine max(L.) Merr).</title>
        <authorList>
            <person name="Wang H."/>
        </authorList>
    </citation>
    <scope>NUCLEOTIDE SEQUENCE [LARGE SCALE GENOMIC DNA]</scope>
    <source>
        <strain evidence="1 2">DSM 23054</strain>
    </source>
</reference>
<dbReference type="EMBL" id="JAAAMU010000016">
    <property type="protein sequence ID" value="NBC72094.1"/>
    <property type="molecule type" value="Genomic_DNA"/>
</dbReference>
<dbReference type="Pfam" id="PF11579">
    <property type="entry name" value="DUF3238"/>
    <property type="match status" value="1"/>
</dbReference>
<comment type="caution">
    <text evidence="1">The sequence shown here is derived from an EMBL/GenBank/DDBJ whole genome shotgun (WGS) entry which is preliminary data.</text>
</comment>
<evidence type="ECO:0000313" key="2">
    <source>
        <dbReference type="Proteomes" id="UP000558113"/>
    </source>
</evidence>
<dbReference type="InterPro" id="IPR021631">
    <property type="entry name" value="DUF3238"/>
</dbReference>
<dbReference type="Proteomes" id="UP000558113">
    <property type="component" value="Unassembled WGS sequence"/>
</dbReference>
<gene>
    <name evidence="1" type="ORF">GT003_24115</name>
</gene>
<keyword evidence="2" id="KW-1185">Reference proteome</keyword>
<sequence length="196" mass="21576">MADLVKIRAGVFIGGLHWLPAVRDPETGVTFEYAGDAREFTPHAVNTGRSQIEQEVVVDFARRKLFAYADTGLTAVKQTSADGKAQITRDKASVDGVRVEDEAWEAMTVSFTMRASVANPLRPGAPAVDYLLRVTVDGEDGSVEITGSHDGFPCFEFYKQVDFGEFQLLYSHDYRAAGDTPAAMDGGMEYHFERKL</sequence>
<dbReference type="AlphaFoldDB" id="A0A7X5C478"/>
<dbReference type="OrthoDB" id="2627493at2"/>
<evidence type="ECO:0000313" key="1">
    <source>
        <dbReference type="EMBL" id="NBC72094.1"/>
    </source>
</evidence>